<organism evidence="1 2">
    <name type="scientific">Ascaris lumbricoides</name>
    <name type="common">Giant roundworm</name>
    <dbReference type="NCBI Taxonomy" id="6252"/>
    <lineage>
        <taxon>Eukaryota</taxon>
        <taxon>Metazoa</taxon>
        <taxon>Ecdysozoa</taxon>
        <taxon>Nematoda</taxon>
        <taxon>Chromadorea</taxon>
        <taxon>Rhabditida</taxon>
        <taxon>Spirurina</taxon>
        <taxon>Ascaridomorpha</taxon>
        <taxon>Ascaridoidea</taxon>
        <taxon>Ascarididae</taxon>
        <taxon>Ascaris</taxon>
    </lineage>
</organism>
<reference evidence="2" key="1">
    <citation type="submission" date="2016-05" db="UniProtKB">
        <authorList>
            <consortium name="WormBaseParasite"/>
        </authorList>
    </citation>
    <scope>IDENTIFICATION</scope>
</reference>
<dbReference type="AlphaFoldDB" id="A0A0M3IKB5"/>
<evidence type="ECO:0000313" key="2">
    <source>
        <dbReference type="WBParaSite" id="ALUE_0001917601-mRNA-1"/>
    </source>
</evidence>
<protein>
    <submittedName>
        <fullName evidence="2">Reverse transcriptase domain-containing protein</fullName>
    </submittedName>
</protein>
<proteinExistence type="predicted"/>
<evidence type="ECO:0000313" key="1">
    <source>
        <dbReference type="Proteomes" id="UP000036681"/>
    </source>
</evidence>
<keyword evidence="1" id="KW-1185">Reference proteome</keyword>
<dbReference type="WBParaSite" id="ALUE_0001917601-mRNA-1">
    <property type="protein sequence ID" value="ALUE_0001917601-mRNA-1"/>
    <property type="gene ID" value="ALUE_0001917601"/>
</dbReference>
<name>A0A0M3IKB5_ASCLU</name>
<dbReference type="Proteomes" id="UP000036681">
    <property type="component" value="Unplaced"/>
</dbReference>
<sequence length="51" mass="5748">MKDGTEVGGKKGIRGICPARISKQLVKSFRQKIFKCQYCAIPRQNHDGINK</sequence>
<accession>A0A0M3IKB5</accession>